<reference evidence="2" key="1">
    <citation type="journal article" date="2020" name="Fungal Divers.">
        <title>Resolving the Mortierellaceae phylogeny through synthesis of multi-gene phylogenetics and phylogenomics.</title>
        <authorList>
            <person name="Vandepol N."/>
            <person name="Liber J."/>
            <person name="Desiro A."/>
            <person name="Na H."/>
            <person name="Kennedy M."/>
            <person name="Barry K."/>
            <person name="Grigoriev I.V."/>
            <person name="Miller A.N."/>
            <person name="O'Donnell K."/>
            <person name="Stajich J.E."/>
            <person name="Bonito G."/>
        </authorList>
    </citation>
    <scope>NUCLEOTIDE SEQUENCE</scope>
    <source>
        <strain evidence="2">REB-010B</strain>
    </source>
</reference>
<evidence type="ECO:0000313" key="3">
    <source>
        <dbReference type="Proteomes" id="UP000738325"/>
    </source>
</evidence>
<evidence type="ECO:0000313" key="2">
    <source>
        <dbReference type="EMBL" id="KAG0321153.1"/>
    </source>
</evidence>
<feature type="region of interest" description="Disordered" evidence="1">
    <location>
        <begin position="95"/>
        <end position="155"/>
    </location>
</feature>
<evidence type="ECO:0000256" key="1">
    <source>
        <dbReference type="SAM" id="MobiDB-lite"/>
    </source>
</evidence>
<proteinExistence type="predicted"/>
<dbReference type="AlphaFoldDB" id="A0A9P6RND4"/>
<protein>
    <submittedName>
        <fullName evidence="2">Uncharacterized protein</fullName>
    </submittedName>
</protein>
<dbReference type="EMBL" id="JAAAIP010000254">
    <property type="protein sequence ID" value="KAG0321153.1"/>
    <property type="molecule type" value="Genomic_DNA"/>
</dbReference>
<feature type="compositionally biased region" description="Pro residues" evidence="1">
    <location>
        <begin position="107"/>
        <end position="119"/>
    </location>
</feature>
<dbReference type="Proteomes" id="UP000738325">
    <property type="component" value="Unassembled WGS sequence"/>
</dbReference>
<keyword evidence="3" id="KW-1185">Reference proteome</keyword>
<organism evidence="2 3">
    <name type="scientific">Dissophora globulifera</name>
    <dbReference type="NCBI Taxonomy" id="979702"/>
    <lineage>
        <taxon>Eukaryota</taxon>
        <taxon>Fungi</taxon>
        <taxon>Fungi incertae sedis</taxon>
        <taxon>Mucoromycota</taxon>
        <taxon>Mortierellomycotina</taxon>
        <taxon>Mortierellomycetes</taxon>
        <taxon>Mortierellales</taxon>
        <taxon>Mortierellaceae</taxon>
        <taxon>Dissophora</taxon>
    </lineage>
</organism>
<name>A0A9P6RND4_9FUNG</name>
<gene>
    <name evidence="2" type="ORF">BGZ99_004096</name>
</gene>
<sequence>MVAGPLPSPVIDTRLILLAGQHNRGSSLNSTTMVSAADSDHCNNTTGTTDSSKLNGTFKQSVIPAHSSLPSPLSPPLSVSPLSFSSSMADFIASRPNEGSSAASLPPLHPSSTSPPPAPGHSSRRHHHSSSTSSSSDTQSRPQQHRRSVSITPAAVPYIETSPEAWLAHAAQQRRHLSTSSFSSTASSIAAAVLTPDHTMAQSPVNLEFGESERIQEDPGLEADEQEPELNVFVRPSELRASLMARAKLSSAKVQLRRSESLPPENGSRLSMQSNQRQVVRRLLCVYKLRCSGSVPINISDYALEALREL</sequence>
<dbReference type="OrthoDB" id="2449593at2759"/>
<comment type="caution">
    <text evidence="2">The sequence shown here is derived from an EMBL/GenBank/DDBJ whole genome shotgun (WGS) entry which is preliminary data.</text>
</comment>
<accession>A0A9P6RND4</accession>